<dbReference type="Gene3D" id="3.40.50.1010">
    <property type="entry name" value="5'-nuclease"/>
    <property type="match status" value="1"/>
</dbReference>
<dbReference type="Pfam" id="PF01850">
    <property type="entry name" value="PIN"/>
    <property type="match status" value="1"/>
</dbReference>
<evidence type="ECO:0000256" key="1">
    <source>
        <dbReference type="ARBA" id="ARBA00022842"/>
    </source>
</evidence>
<dbReference type="HOGENOM" id="CLU_121774_4_0_5"/>
<organism evidence="3">
    <name type="scientific">Caulobacter sp. (strain K31)</name>
    <dbReference type="NCBI Taxonomy" id="366602"/>
    <lineage>
        <taxon>Bacteria</taxon>
        <taxon>Pseudomonadati</taxon>
        <taxon>Pseudomonadota</taxon>
        <taxon>Alphaproteobacteria</taxon>
        <taxon>Caulobacterales</taxon>
        <taxon>Caulobacteraceae</taxon>
        <taxon>Caulobacter</taxon>
    </lineage>
</organism>
<dbReference type="STRING" id="366602.Caul_3053"/>
<dbReference type="PANTHER" id="PTHR35901">
    <property type="entry name" value="RIBONUCLEASE VAPC3"/>
    <property type="match status" value="1"/>
</dbReference>
<evidence type="ECO:0000313" key="3">
    <source>
        <dbReference type="EMBL" id="ABZ72180.1"/>
    </source>
</evidence>
<keyword evidence="1" id="KW-0460">Magnesium</keyword>
<dbReference type="eggNOG" id="COG4113">
    <property type="taxonomic scope" value="Bacteria"/>
</dbReference>
<dbReference type="InterPro" id="IPR044153">
    <property type="entry name" value="PIN_Pae0151-like"/>
</dbReference>
<dbReference type="InterPro" id="IPR029060">
    <property type="entry name" value="PIN-like_dom_sf"/>
</dbReference>
<protein>
    <submittedName>
        <fullName evidence="3">PilT protein domain protein</fullName>
    </submittedName>
</protein>
<dbReference type="InterPro" id="IPR002716">
    <property type="entry name" value="PIN_dom"/>
</dbReference>
<proteinExistence type="predicted"/>
<dbReference type="EMBL" id="CP000927">
    <property type="protein sequence ID" value="ABZ72180.1"/>
    <property type="molecule type" value="Genomic_DNA"/>
</dbReference>
<reference evidence="3" key="1">
    <citation type="submission" date="2008-01" db="EMBL/GenBank/DDBJ databases">
        <title>Complete sequence of chromosome of Caulobacter sp. K31.</title>
        <authorList>
            <consortium name="US DOE Joint Genome Institute"/>
            <person name="Copeland A."/>
            <person name="Lucas S."/>
            <person name="Lapidus A."/>
            <person name="Barry K."/>
            <person name="Glavina del Rio T."/>
            <person name="Dalin E."/>
            <person name="Tice H."/>
            <person name="Pitluck S."/>
            <person name="Bruce D."/>
            <person name="Goodwin L."/>
            <person name="Thompson L.S."/>
            <person name="Brettin T."/>
            <person name="Detter J.C."/>
            <person name="Han C."/>
            <person name="Schmutz J."/>
            <person name="Larimer F."/>
            <person name="Land M."/>
            <person name="Hauser L."/>
            <person name="Kyrpides N."/>
            <person name="Kim E."/>
            <person name="Stephens C."/>
            <person name="Richardson P."/>
        </authorList>
    </citation>
    <scope>NUCLEOTIDE SEQUENCE [LARGE SCALE GENOMIC DNA]</scope>
    <source>
        <strain evidence="3">K31</strain>
    </source>
</reference>
<dbReference type="InterPro" id="IPR051619">
    <property type="entry name" value="TypeII_TA_RNase_PINc/VapC"/>
</dbReference>
<dbReference type="PANTHER" id="PTHR35901:SF1">
    <property type="entry name" value="EXONUCLEASE VAPC9"/>
    <property type="match status" value="1"/>
</dbReference>
<dbReference type="OrthoDB" id="7631905at2"/>
<sequence>MRSVVVDASAALAWVLPSQSTPVALEFLEGAGSMSFEAPAVFEWEVRNVLLMMERRGPLAGQRYDSALATYEELRVRLNPFTSEIGDLAVLARKVRLSLFDASYLALALERDWPLVSRDEALLTVAKMAGVECFDLRAAIP</sequence>
<gene>
    <name evidence="3" type="ordered locus">Caul_3053</name>
</gene>
<dbReference type="KEGG" id="cak:Caul_3053"/>
<dbReference type="AlphaFoldDB" id="B0T1J1"/>
<feature type="domain" description="PIN" evidence="2">
    <location>
        <begin position="4"/>
        <end position="127"/>
    </location>
</feature>
<dbReference type="SUPFAM" id="SSF88723">
    <property type="entry name" value="PIN domain-like"/>
    <property type="match status" value="1"/>
</dbReference>
<accession>B0T1J1</accession>
<evidence type="ECO:0000259" key="2">
    <source>
        <dbReference type="Pfam" id="PF01850"/>
    </source>
</evidence>
<name>B0T1J1_CAUSK</name>
<dbReference type="CDD" id="cd09873">
    <property type="entry name" value="PIN_Pae0151-like"/>
    <property type="match status" value="1"/>
</dbReference>